<evidence type="ECO:0000313" key="2">
    <source>
        <dbReference type="EMBL" id="KAH6695736.1"/>
    </source>
</evidence>
<dbReference type="Proteomes" id="UP000770015">
    <property type="component" value="Unassembled WGS sequence"/>
</dbReference>
<feature type="compositionally biased region" description="Polar residues" evidence="1">
    <location>
        <begin position="14"/>
        <end position="27"/>
    </location>
</feature>
<evidence type="ECO:0000313" key="3">
    <source>
        <dbReference type="Proteomes" id="UP000770015"/>
    </source>
</evidence>
<feature type="region of interest" description="Disordered" evidence="1">
    <location>
        <begin position="6"/>
        <end position="69"/>
    </location>
</feature>
<gene>
    <name evidence="2" type="ORF">F5X68DRAFT_244538</name>
</gene>
<proteinExistence type="predicted"/>
<protein>
    <submittedName>
        <fullName evidence="2">Uncharacterized protein</fullName>
    </submittedName>
</protein>
<organism evidence="2 3">
    <name type="scientific">Plectosphaerella plurivora</name>
    <dbReference type="NCBI Taxonomy" id="936078"/>
    <lineage>
        <taxon>Eukaryota</taxon>
        <taxon>Fungi</taxon>
        <taxon>Dikarya</taxon>
        <taxon>Ascomycota</taxon>
        <taxon>Pezizomycotina</taxon>
        <taxon>Sordariomycetes</taxon>
        <taxon>Hypocreomycetidae</taxon>
        <taxon>Glomerellales</taxon>
        <taxon>Plectosphaerellaceae</taxon>
        <taxon>Plectosphaerella</taxon>
    </lineage>
</organism>
<feature type="region of interest" description="Disordered" evidence="1">
    <location>
        <begin position="146"/>
        <end position="170"/>
    </location>
</feature>
<reference evidence="2" key="1">
    <citation type="journal article" date="2021" name="Nat. Commun.">
        <title>Genetic determinants of endophytism in the Arabidopsis root mycobiome.</title>
        <authorList>
            <person name="Mesny F."/>
            <person name="Miyauchi S."/>
            <person name="Thiergart T."/>
            <person name="Pickel B."/>
            <person name="Atanasova L."/>
            <person name="Karlsson M."/>
            <person name="Huettel B."/>
            <person name="Barry K.W."/>
            <person name="Haridas S."/>
            <person name="Chen C."/>
            <person name="Bauer D."/>
            <person name="Andreopoulos W."/>
            <person name="Pangilinan J."/>
            <person name="LaButti K."/>
            <person name="Riley R."/>
            <person name="Lipzen A."/>
            <person name="Clum A."/>
            <person name="Drula E."/>
            <person name="Henrissat B."/>
            <person name="Kohler A."/>
            <person name="Grigoriev I.V."/>
            <person name="Martin F.M."/>
            <person name="Hacquard S."/>
        </authorList>
    </citation>
    <scope>NUCLEOTIDE SEQUENCE</scope>
    <source>
        <strain evidence="2">MPI-SDFR-AT-0117</strain>
    </source>
</reference>
<feature type="compositionally biased region" description="Low complexity" evidence="1">
    <location>
        <begin position="50"/>
        <end position="64"/>
    </location>
</feature>
<feature type="compositionally biased region" description="Low complexity" evidence="1">
    <location>
        <begin position="99"/>
        <end position="117"/>
    </location>
</feature>
<keyword evidence="3" id="KW-1185">Reference proteome</keyword>
<name>A0A9P8VM97_9PEZI</name>
<dbReference type="OrthoDB" id="10561460at2759"/>
<feature type="compositionally biased region" description="Low complexity" evidence="1">
    <location>
        <begin position="146"/>
        <end position="156"/>
    </location>
</feature>
<accession>A0A9P8VM97</accession>
<sequence>MAAFLAATAPISGSGITTNTASVTQSTKTKESIPDMFFGVDHERPRPADSSTTSITTTSTTGSTQPPEIMDPEEIQSLHAVFFGMPREQHHTTESSVIPTMSTSTTSEAEPAETGGAEDAESIHLIYWNKGWGRLLNLVEGKATTTSTTTTTTAAAPEAQPTEIGDDQSDTTDFIPAIFHGGGHDRSPAPETSIPTWSDGIERYQSDRSKPISLLPEYYHFCFDKFNNPFATGDVFKESVHNFCSMPKQAPRNTWFEIGPSYCVPEKGRCSDYNHATCLIKTTRVIL</sequence>
<evidence type="ECO:0000256" key="1">
    <source>
        <dbReference type="SAM" id="MobiDB-lite"/>
    </source>
</evidence>
<feature type="region of interest" description="Disordered" evidence="1">
    <location>
        <begin position="90"/>
        <end position="118"/>
    </location>
</feature>
<dbReference type="EMBL" id="JAGSXJ010000002">
    <property type="protein sequence ID" value="KAH6695736.1"/>
    <property type="molecule type" value="Genomic_DNA"/>
</dbReference>
<comment type="caution">
    <text evidence="2">The sequence shown here is derived from an EMBL/GenBank/DDBJ whole genome shotgun (WGS) entry which is preliminary data.</text>
</comment>
<dbReference type="AlphaFoldDB" id="A0A9P8VM97"/>